<comment type="caution">
    <text evidence="2">The sequence shown here is derived from an EMBL/GenBank/DDBJ whole genome shotgun (WGS) entry which is preliminary data.</text>
</comment>
<name>A0A0W0EXW7_MONRR</name>
<feature type="compositionally biased region" description="Basic and acidic residues" evidence="1">
    <location>
        <begin position="554"/>
        <end position="565"/>
    </location>
</feature>
<organism evidence="2 3">
    <name type="scientific">Moniliophthora roreri</name>
    <name type="common">Frosty pod rot fungus</name>
    <name type="synonym">Monilia roreri</name>
    <dbReference type="NCBI Taxonomy" id="221103"/>
    <lineage>
        <taxon>Eukaryota</taxon>
        <taxon>Fungi</taxon>
        <taxon>Dikarya</taxon>
        <taxon>Basidiomycota</taxon>
        <taxon>Agaricomycotina</taxon>
        <taxon>Agaricomycetes</taxon>
        <taxon>Agaricomycetidae</taxon>
        <taxon>Agaricales</taxon>
        <taxon>Marasmiineae</taxon>
        <taxon>Marasmiaceae</taxon>
        <taxon>Moniliophthora</taxon>
    </lineage>
</organism>
<feature type="compositionally biased region" description="Low complexity" evidence="1">
    <location>
        <begin position="453"/>
        <end position="470"/>
    </location>
</feature>
<dbReference type="Proteomes" id="UP000054988">
    <property type="component" value="Unassembled WGS sequence"/>
</dbReference>
<evidence type="ECO:0000256" key="1">
    <source>
        <dbReference type="SAM" id="MobiDB-lite"/>
    </source>
</evidence>
<evidence type="ECO:0000313" key="2">
    <source>
        <dbReference type="EMBL" id="KTB28953.1"/>
    </source>
</evidence>
<reference evidence="2 3" key="1">
    <citation type="submission" date="2015-12" db="EMBL/GenBank/DDBJ databases">
        <title>Draft genome sequence of Moniliophthora roreri, the causal agent of frosty pod rot of cacao.</title>
        <authorList>
            <person name="Aime M.C."/>
            <person name="Diaz-Valderrama J.R."/>
            <person name="Kijpornyongpan T."/>
            <person name="Phillips-Mora W."/>
        </authorList>
    </citation>
    <scope>NUCLEOTIDE SEQUENCE [LARGE SCALE GENOMIC DNA]</scope>
    <source>
        <strain evidence="2 3">MCA 2952</strain>
    </source>
</reference>
<proteinExistence type="predicted"/>
<dbReference type="AlphaFoldDB" id="A0A0W0EXW7"/>
<protein>
    <submittedName>
        <fullName evidence="2">Uncharacterized protein</fullName>
    </submittedName>
</protein>
<sequence>MPAGFLIVFSEPGQVSLDEFQDWYNNEHVPLRLNHIPAFETGARYFTSDGGKPSWVSLYELTSTSIFSDPIYIRLRENRSPREADLIKRLDVLDRRMYEVYWDSGEVDRSKSCSLKAGANPTTIVVTHGLSLEGEKAIEGWIHEARFKNAEGWLRTRVIRCIESLKIGLSIPKSDEAQRVPKWHVVHELSSPANLNTGSEAEDLRTWELYKAYPSIAQGNARTATFAQRNMALNCRLTVFLAATYYFTSSAWSTPRRRPVPLETINKNDSAAAHWAKREERLLLAEGGCSRVREEARRLEDKVAKVAAKKCSVEEVSTLHQELEEWLQSAVKEADQTPSLSLSAALLRAILMNHVVHSEATKHAKSLEATLKGKLDDMEIANGKLEAELRRQVRFFIISFHRLQYSQKAQECQTLRTELNRLKVLATTVGPVTSASASASAQQRPMSPPPTSATPSPLSPYGSSTTSTPSRYNTLHARSTSMHVSSRPSTPAHSVRSHTPSLRSHTPAPVRFSTPAPPSTARSHTPAPPPPEIPPKPRRLSTPSPPTPKMARSLSDERQAVHERWIPPSSPESGPPPSRLSRLIPSRSASVAARSRNVRSPSPA</sequence>
<dbReference type="eggNOG" id="ENOG502SHEW">
    <property type="taxonomic scope" value="Eukaryota"/>
</dbReference>
<dbReference type="EMBL" id="LATX01002457">
    <property type="protein sequence ID" value="KTB28953.1"/>
    <property type="molecule type" value="Genomic_DNA"/>
</dbReference>
<gene>
    <name evidence="2" type="ORF">WG66_18397</name>
</gene>
<feature type="region of interest" description="Disordered" evidence="1">
    <location>
        <begin position="434"/>
        <end position="604"/>
    </location>
</feature>
<accession>A0A0W0EXW7</accession>
<evidence type="ECO:0000313" key="3">
    <source>
        <dbReference type="Proteomes" id="UP000054988"/>
    </source>
</evidence>
<dbReference type="PRINTS" id="PR01217">
    <property type="entry name" value="PRICHEXTENSN"/>
</dbReference>
<feature type="compositionally biased region" description="Polar residues" evidence="1">
    <location>
        <begin position="471"/>
        <end position="504"/>
    </location>
</feature>
<feature type="compositionally biased region" description="Low complexity" evidence="1">
    <location>
        <begin position="579"/>
        <end position="604"/>
    </location>
</feature>
<feature type="compositionally biased region" description="Pro residues" evidence="1">
    <location>
        <begin position="568"/>
        <end position="578"/>
    </location>
</feature>